<gene>
    <name evidence="2" type="ORF">PXEA_LOCUS26583</name>
</gene>
<accession>A0A3S5AMH4</accession>
<feature type="compositionally biased region" description="Low complexity" evidence="1">
    <location>
        <begin position="48"/>
        <end position="62"/>
    </location>
</feature>
<feature type="region of interest" description="Disordered" evidence="1">
    <location>
        <begin position="17"/>
        <end position="62"/>
    </location>
</feature>
<evidence type="ECO:0000256" key="1">
    <source>
        <dbReference type="SAM" id="MobiDB-lite"/>
    </source>
</evidence>
<evidence type="ECO:0000313" key="2">
    <source>
        <dbReference type="EMBL" id="VEL33143.1"/>
    </source>
</evidence>
<keyword evidence="3" id="KW-1185">Reference proteome</keyword>
<dbReference type="EMBL" id="CAAALY010245235">
    <property type="protein sequence ID" value="VEL33143.1"/>
    <property type="molecule type" value="Genomic_DNA"/>
</dbReference>
<name>A0A3S5AMH4_9PLAT</name>
<comment type="caution">
    <text evidence="2">The sequence shown here is derived from an EMBL/GenBank/DDBJ whole genome shotgun (WGS) entry which is preliminary data.</text>
</comment>
<sequence length="255" mass="26879">MSTPSLSLDYSDLMVMPGWAESGPGKSGLPRPSGQPAVAVCPSWGQPSTFSSSPSSSSSSAVSASFFASCPGAKRNCCTAPPVPSGSSASEPSCSGQKASSKTMIQNCEELLRPSEVRLDEEASSPALLDDVSQPRVTAYHLELDDGSGGPFKKLGPKSSAIVVVMIPSIRQWTWYILKLFAGIVVGIIRMAKLTDVAEYDASETFENAPNPLSDAGNHDNYYGRQLRTRVDCSFDLIQALSTPPAGLEPLQGSV</sequence>
<evidence type="ECO:0000313" key="3">
    <source>
        <dbReference type="Proteomes" id="UP000784294"/>
    </source>
</evidence>
<organism evidence="2 3">
    <name type="scientific">Protopolystoma xenopodis</name>
    <dbReference type="NCBI Taxonomy" id="117903"/>
    <lineage>
        <taxon>Eukaryota</taxon>
        <taxon>Metazoa</taxon>
        <taxon>Spiralia</taxon>
        <taxon>Lophotrochozoa</taxon>
        <taxon>Platyhelminthes</taxon>
        <taxon>Monogenea</taxon>
        <taxon>Polyopisthocotylea</taxon>
        <taxon>Polystomatidea</taxon>
        <taxon>Polystomatidae</taxon>
        <taxon>Protopolystoma</taxon>
    </lineage>
</organism>
<dbReference type="Proteomes" id="UP000784294">
    <property type="component" value="Unassembled WGS sequence"/>
</dbReference>
<reference evidence="2" key="1">
    <citation type="submission" date="2018-11" db="EMBL/GenBank/DDBJ databases">
        <authorList>
            <consortium name="Pathogen Informatics"/>
        </authorList>
    </citation>
    <scope>NUCLEOTIDE SEQUENCE</scope>
</reference>
<proteinExistence type="predicted"/>
<protein>
    <submittedName>
        <fullName evidence="2">Uncharacterized protein</fullName>
    </submittedName>
</protein>
<dbReference type="AlphaFoldDB" id="A0A3S5AMH4"/>